<dbReference type="GO" id="GO:0004668">
    <property type="term" value="F:protein-arginine deiminase activity"/>
    <property type="evidence" value="ECO:0007669"/>
    <property type="project" value="InterPro"/>
</dbReference>
<name>A0A7D9I4J2_PARCT</name>
<dbReference type="InterPro" id="IPR007466">
    <property type="entry name" value="Peptidyl-Arg-deiminase_porph"/>
</dbReference>
<dbReference type="EMBL" id="CACRXK020003894">
    <property type="protein sequence ID" value="CAB4000683.1"/>
    <property type="molecule type" value="Genomic_DNA"/>
</dbReference>
<accession>A0A7D9I4J2</accession>
<sequence length="367" mass="41164">MILQAFCLFLAFLHQDTSASTSECDSSKQLVVAVLPDNEYYKNSFPDIEYFIEQMAQGTRGLDHFIVLYSEDWDNEFYEQGYDSVYGEKRSIFGLPFGDNTLRIVSNYNLDLWARDFGLVVPAEQVKFTYLPEYLKPKDAEFSDAQFNGLLKNLGIKVTHSDIVLDGGNVVDNNWDKAIISERILEENKGKTKQELKIALENLLNMSIAFIADPDDTTGHSDGIVSFIEDDVVLIGDYNDPEYYTDVENSIKTAYPDVKIVRLGCKVATSSATSDKNWRGFSSAVGSYVNILVTNNAAYVPQFGKPKCDKKALDLVKANTDKTVVPIDTSKLSHMGGSVRCMTYQVETCNPVAKRLLKEARRMMNGD</sequence>
<dbReference type="AlphaFoldDB" id="A0A7D9I4J2"/>
<protein>
    <submittedName>
        <fullName evidence="1">Peptidyl-arginine deiminase</fullName>
    </submittedName>
</protein>
<dbReference type="OrthoDB" id="544103at2759"/>
<proteinExistence type="predicted"/>
<dbReference type="Gene3D" id="3.75.10.10">
    <property type="entry name" value="L-arginine/glycine Amidinotransferase, Chain A"/>
    <property type="match status" value="1"/>
</dbReference>
<evidence type="ECO:0000313" key="1">
    <source>
        <dbReference type="EMBL" id="CAB4000683.1"/>
    </source>
</evidence>
<dbReference type="SUPFAM" id="SSF55909">
    <property type="entry name" value="Pentein"/>
    <property type="match status" value="1"/>
</dbReference>
<comment type="caution">
    <text evidence="1">The sequence shown here is derived from an EMBL/GenBank/DDBJ whole genome shotgun (WGS) entry which is preliminary data.</text>
</comment>
<reference evidence="1" key="1">
    <citation type="submission" date="2020-04" db="EMBL/GenBank/DDBJ databases">
        <authorList>
            <person name="Alioto T."/>
            <person name="Alioto T."/>
            <person name="Gomez Garrido J."/>
        </authorList>
    </citation>
    <scope>NUCLEOTIDE SEQUENCE</scope>
    <source>
        <strain evidence="1">A484AB</strain>
    </source>
</reference>
<dbReference type="PANTHER" id="PTHR31377">
    <property type="entry name" value="AGMATINE DEIMINASE-RELATED"/>
    <property type="match status" value="1"/>
</dbReference>
<keyword evidence="2" id="KW-1185">Reference proteome</keyword>
<dbReference type="GO" id="GO:0047632">
    <property type="term" value="F:agmatine deiminase activity"/>
    <property type="evidence" value="ECO:0007669"/>
    <property type="project" value="TreeGrafter"/>
</dbReference>
<organism evidence="1 2">
    <name type="scientific">Paramuricea clavata</name>
    <name type="common">Red gorgonian</name>
    <name type="synonym">Violescent sea-whip</name>
    <dbReference type="NCBI Taxonomy" id="317549"/>
    <lineage>
        <taxon>Eukaryota</taxon>
        <taxon>Metazoa</taxon>
        <taxon>Cnidaria</taxon>
        <taxon>Anthozoa</taxon>
        <taxon>Octocorallia</taxon>
        <taxon>Malacalcyonacea</taxon>
        <taxon>Plexauridae</taxon>
        <taxon>Paramuricea</taxon>
    </lineage>
</organism>
<dbReference type="Pfam" id="PF04371">
    <property type="entry name" value="PAD_porph"/>
    <property type="match status" value="1"/>
</dbReference>
<dbReference type="GO" id="GO:0009446">
    <property type="term" value="P:putrescine biosynthetic process"/>
    <property type="evidence" value="ECO:0007669"/>
    <property type="project" value="InterPro"/>
</dbReference>
<evidence type="ECO:0000313" key="2">
    <source>
        <dbReference type="Proteomes" id="UP001152795"/>
    </source>
</evidence>
<dbReference type="Proteomes" id="UP001152795">
    <property type="component" value="Unassembled WGS sequence"/>
</dbReference>
<gene>
    <name evidence="1" type="ORF">PACLA_8A000099</name>
</gene>
<dbReference type="PANTHER" id="PTHR31377:SF0">
    <property type="entry name" value="AGMATINE DEIMINASE-RELATED"/>
    <property type="match status" value="1"/>
</dbReference>